<evidence type="ECO:0008006" key="11">
    <source>
        <dbReference type="Google" id="ProtNLM"/>
    </source>
</evidence>
<keyword evidence="6" id="KW-0472">Membrane</keyword>
<keyword evidence="10" id="KW-1185">Reference proteome</keyword>
<evidence type="ECO:0000256" key="7">
    <source>
        <dbReference type="ARBA" id="ARBA00023180"/>
    </source>
</evidence>
<dbReference type="AlphaFoldDB" id="A0ABD1EN74"/>
<dbReference type="PANTHER" id="PTHR33562">
    <property type="entry name" value="ATILLA, ISOFORM B-RELATED-RELATED"/>
    <property type="match status" value="1"/>
</dbReference>
<evidence type="ECO:0000256" key="1">
    <source>
        <dbReference type="ARBA" id="ARBA00004589"/>
    </source>
</evidence>
<keyword evidence="8" id="KW-0449">Lipoprotein</keyword>
<gene>
    <name evidence="9" type="ORF">ABEB36_008837</name>
</gene>
<dbReference type="InterPro" id="IPR050975">
    <property type="entry name" value="Sleep_regulator"/>
</dbReference>
<accession>A0ABD1EN74</accession>
<evidence type="ECO:0000256" key="3">
    <source>
        <dbReference type="ARBA" id="ARBA00022692"/>
    </source>
</evidence>
<comment type="subcellular location">
    <subcellularLocation>
        <location evidence="1">Membrane</location>
        <topology evidence="1">Lipid-anchor</topology>
        <topology evidence="1">GPI-anchor</topology>
    </subcellularLocation>
</comment>
<protein>
    <recommendedName>
        <fullName evidence="11">Protein sleepless</fullName>
    </recommendedName>
</protein>
<dbReference type="PANTHER" id="PTHR33562:SF30">
    <property type="entry name" value="LD40063P"/>
    <property type="match status" value="1"/>
</dbReference>
<name>A0ABD1EN74_HYPHA</name>
<keyword evidence="5" id="KW-1133">Transmembrane helix</keyword>
<evidence type="ECO:0000256" key="6">
    <source>
        <dbReference type="ARBA" id="ARBA00023136"/>
    </source>
</evidence>
<organism evidence="9 10">
    <name type="scientific">Hypothenemus hampei</name>
    <name type="common">Coffee berry borer</name>
    <dbReference type="NCBI Taxonomy" id="57062"/>
    <lineage>
        <taxon>Eukaryota</taxon>
        <taxon>Metazoa</taxon>
        <taxon>Ecdysozoa</taxon>
        <taxon>Arthropoda</taxon>
        <taxon>Hexapoda</taxon>
        <taxon>Insecta</taxon>
        <taxon>Pterygota</taxon>
        <taxon>Neoptera</taxon>
        <taxon>Endopterygota</taxon>
        <taxon>Coleoptera</taxon>
        <taxon>Polyphaga</taxon>
        <taxon>Cucujiformia</taxon>
        <taxon>Curculionidae</taxon>
        <taxon>Scolytinae</taxon>
        <taxon>Hypothenemus</taxon>
    </lineage>
</organism>
<dbReference type="EMBL" id="JBDJPC010000006">
    <property type="protein sequence ID" value="KAL1497959.1"/>
    <property type="molecule type" value="Genomic_DNA"/>
</dbReference>
<reference evidence="9 10" key="1">
    <citation type="submission" date="2024-05" db="EMBL/GenBank/DDBJ databases">
        <title>Genetic variation in Jamaican populations of the coffee berry borer (Hypothenemus hampei).</title>
        <authorList>
            <person name="Errbii M."/>
            <person name="Myrie A."/>
        </authorList>
    </citation>
    <scope>NUCLEOTIDE SEQUENCE [LARGE SCALE GENOMIC DNA]</scope>
    <source>
        <strain evidence="9">JA-Hopewell-2020-01-JO</strain>
        <tissue evidence="9">Whole body</tissue>
    </source>
</reference>
<evidence type="ECO:0000256" key="2">
    <source>
        <dbReference type="ARBA" id="ARBA00022622"/>
    </source>
</evidence>
<keyword evidence="3" id="KW-0812">Transmembrane</keyword>
<evidence type="ECO:0000256" key="5">
    <source>
        <dbReference type="ARBA" id="ARBA00022989"/>
    </source>
</evidence>
<dbReference type="Proteomes" id="UP001566132">
    <property type="component" value="Unassembled WGS sequence"/>
</dbReference>
<keyword evidence="2" id="KW-0336">GPI-anchor</keyword>
<dbReference type="GO" id="GO:0098552">
    <property type="term" value="C:side of membrane"/>
    <property type="evidence" value="ECO:0007669"/>
    <property type="project" value="UniProtKB-KW"/>
</dbReference>
<comment type="caution">
    <text evidence="9">The sequence shown here is derived from an EMBL/GenBank/DDBJ whole genome shotgun (WGS) entry which is preliminary data.</text>
</comment>
<sequence length="168" mass="19224">MTDGHLYFLKNRPCSPEHPVHTVCLALRCWKCTSEHDAICRDFFNTTRILLNQRQMQHQYSYANLQPARTDPYLSECDGVYTSTYGQVKNVCLKRVFSVDNGPNEVIRECRMVRSDFKVGACPEDIDNHRPRNLELCETCDYDGCNSATMNSAVFIVLVPVILLLLGQ</sequence>
<dbReference type="InterPro" id="IPR031424">
    <property type="entry name" value="QVR-like"/>
</dbReference>
<evidence type="ECO:0000256" key="4">
    <source>
        <dbReference type="ARBA" id="ARBA00022729"/>
    </source>
</evidence>
<evidence type="ECO:0000256" key="8">
    <source>
        <dbReference type="ARBA" id="ARBA00023288"/>
    </source>
</evidence>
<keyword evidence="7" id="KW-0325">Glycoprotein</keyword>
<proteinExistence type="predicted"/>
<dbReference type="Pfam" id="PF17064">
    <property type="entry name" value="QVR"/>
    <property type="match status" value="1"/>
</dbReference>
<evidence type="ECO:0000313" key="10">
    <source>
        <dbReference type="Proteomes" id="UP001566132"/>
    </source>
</evidence>
<evidence type="ECO:0000313" key="9">
    <source>
        <dbReference type="EMBL" id="KAL1497959.1"/>
    </source>
</evidence>
<keyword evidence="4" id="KW-0732">Signal</keyword>